<organism evidence="3 4">
    <name type="scientific">Ascaris lumbricoides</name>
    <name type="common">Giant roundworm</name>
    <dbReference type="NCBI Taxonomy" id="6252"/>
    <lineage>
        <taxon>Eukaryota</taxon>
        <taxon>Metazoa</taxon>
        <taxon>Ecdysozoa</taxon>
        <taxon>Nematoda</taxon>
        <taxon>Chromadorea</taxon>
        <taxon>Rhabditida</taxon>
        <taxon>Spirurina</taxon>
        <taxon>Ascaridomorpha</taxon>
        <taxon>Ascaridoidea</taxon>
        <taxon>Ascarididae</taxon>
        <taxon>Ascaris</taxon>
    </lineage>
</organism>
<keyword evidence="2" id="KW-0732">Signal</keyword>
<dbReference type="Proteomes" id="UP000036681">
    <property type="component" value="Unplaced"/>
</dbReference>
<accession>A0A0M3I4C5</accession>
<dbReference type="AlphaFoldDB" id="A0A0M3I4C5"/>
<keyword evidence="1" id="KW-0472">Membrane</keyword>
<feature type="transmembrane region" description="Helical" evidence="1">
    <location>
        <begin position="70"/>
        <end position="89"/>
    </location>
</feature>
<keyword evidence="1" id="KW-0812">Transmembrane</keyword>
<feature type="signal peptide" evidence="2">
    <location>
        <begin position="1"/>
        <end position="22"/>
    </location>
</feature>
<name>A0A0M3I4C5_ASCLU</name>
<evidence type="ECO:0000256" key="2">
    <source>
        <dbReference type="SAM" id="SignalP"/>
    </source>
</evidence>
<sequence length="90" mass="10879">MNISKWFLLCIIVELTIKQNDARKRRILNEITLINSVGRNLKLRCQSILTDLRDQWLEPDEKFTFTFHDFDRGCLIFFFFFVLVYALIFL</sequence>
<evidence type="ECO:0000313" key="4">
    <source>
        <dbReference type="WBParaSite" id="ALUE_0001161201-mRNA-1"/>
    </source>
</evidence>
<evidence type="ECO:0000313" key="3">
    <source>
        <dbReference type="Proteomes" id="UP000036681"/>
    </source>
</evidence>
<reference evidence="4" key="1">
    <citation type="submission" date="2017-02" db="UniProtKB">
        <authorList>
            <consortium name="WormBaseParasite"/>
        </authorList>
    </citation>
    <scope>IDENTIFICATION</scope>
</reference>
<proteinExistence type="predicted"/>
<feature type="chain" id="PRO_5005656932" evidence="2">
    <location>
        <begin position="23"/>
        <end position="90"/>
    </location>
</feature>
<keyword evidence="1" id="KW-1133">Transmembrane helix</keyword>
<keyword evidence="3" id="KW-1185">Reference proteome</keyword>
<evidence type="ECO:0000256" key="1">
    <source>
        <dbReference type="SAM" id="Phobius"/>
    </source>
</evidence>
<protein>
    <submittedName>
        <fullName evidence="4">Uncharacterized protein</fullName>
    </submittedName>
</protein>
<dbReference type="WBParaSite" id="ALUE_0001161201-mRNA-1">
    <property type="protein sequence ID" value="ALUE_0001161201-mRNA-1"/>
    <property type="gene ID" value="ALUE_0001161201"/>
</dbReference>